<comment type="caution">
    <text evidence="2">The sequence shown here is derived from an EMBL/GenBank/DDBJ whole genome shotgun (WGS) entry which is preliminary data.</text>
</comment>
<keyword evidence="1" id="KW-0812">Transmembrane</keyword>
<dbReference type="EMBL" id="PRDM01000001">
    <property type="protein sequence ID" value="MBE8724469.1"/>
    <property type="molecule type" value="Genomic_DNA"/>
</dbReference>
<accession>A0ABR9TGK0</accession>
<name>A0ABR9TGK0_9FLAO</name>
<gene>
    <name evidence="2" type="ORF">C4F50_05850</name>
</gene>
<keyword evidence="1" id="KW-0472">Membrane</keyword>
<evidence type="ECO:0000313" key="3">
    <source>
        <dbReference type="Proteomes" id="UP000640614"/>
    </source>
</evidence>
<dbReference type="RefSeq" id="WP_193845463.1">
    <property type="nucleotide sequence ID" value="NZ_PRDM01000001.1"/>
</dbReference>
<dbReference type="Proteomes" id="UP000640614">
    <property type="component" value="Unassembled WGS sequence"/>
</dbReference>
<sequence>MKSNKLEKMSFEELTKKKDQIKGIAIACGVVYILSIILLLYLSITKGFAKLPIAVYIPLFGFPGSLMPLMVYLISLNKEIKSRG</sequence>
<reference evidence="2 3" key="1">
    <citation type="submission" date="2018-07" db="EMBL/GenBank/DDBJ databases">
        <title>Genome assembly of strain KB82.</title>
        <authorList>
            <person name="Kukolya J."/>
            <person name="Horvath B."/>
            <person name="Nagy I."/>
            <person name="Toth A."/>
        </authorList>
    </citation>
    <scope>NUCLEOTIDE SEQUENCE [LARGE SCALE GENOMIC DNA]</scope>
    <source>
        <strain evidence="2 3">Kb82</strain>
    </source>
</reference>
<organism evidence="2 3">
    <name type="scientific">Flavobacterium hungaricum</name>
    <dbReference type="NCBI Taxonomy" id="2082725"/>
    <lineage>
        <taxon>Bacteria</taxon>
        <taxon>Pseudomonadati</taxon>
        <taxon>Bacteroidota</taxon>
        <taxon>Flavobacteriia</taxon>
        <taxon>Flavobacteriales</taxon>
        <taxon>Flavobacteriaceae</taxon>
        <taxon>Flavobacterium</taxon>
    </lineage>
</organism>
<protein>
    <submittedName>
        <fullName evidence="2">Uncharacterized protein</fullName>
    </submittedName>
</protein>
<keyword evidence="1" id="KW-1133">Transmembrane helix</keyword>
<evidence type="ECO:0000256" key="1">
    <source>
        <dbReference type="SAM" id="Phobius"/>
    </source>
</evidence>
<keyword evidence="3" id="KW-1185">Reference proteome</keyword>
<evidence type="ECO:0000313" key="2">
    <source>
        <dbReference type="EMBL" id="MBE8724469.1"/>
    </source>
</evidence>
<feature type="transmembrane region" description="Helical" evidence="1">
    <location>
        <begin position="53"/>
        <end position="74"/>
    </location>
</feature>
<proteinExistence type="predicted"/>
<feature type="transmembrane region" description="Helical" evidence="1">
    <location>
        <begin position="21"/>
        <end position="41"/>
    </location>
</feature>